<keyword evidence="1" id="KW-0732">Signal</keyword>
<keyword evidence="3" id="KW-1185">Reference proteome</keyword>
<dbReference type="EMBL" id="BAABWN010000001">
    <property type="protein sequence ID" value="GAA6166527.1"/>
    <property type="molecule type" value="Genomic_DNA"/>
</dbReference>
<gene>
    <name evidence="2" type="ORF">NBRC116591_03370</name>
</gene>
<proteinExistence type="predicted"/>
<organism evidence="2 3">
    <name type="scientific">Sessilibacter corallicola</name>
    <dbReference type="NCBI Taxonomy" id="2904075"/>
    <lineage>
        <taxon>Bacteria</taxon>
        <taxon>Pseudomonadati</taxon>
        <taxon>Pseudomonadota</taxon>
        <taxon>Gammaproteobacteria</taxon>
        <taxon>Cellvibrionales</taxon>
        <taxon>Cellvibrionaceae</taxon>
        <taxon>Sessilibacter</taxon>
    </lineage>
</organism>
<comment type="caution">
    <text evidence="2">The sequence shown here is derived from an EMBL/GenBank/DDBJ whole genome shotgun (WGS) entry which is preliminary data.</text>
</comment>
<dbReference type="Proteomes" id="UP001465153">
    <property type="component" value="Unassembled WGS sequence"/>
</dbReference>
<evidence type="ECO:0000313" key="3">
    <source>
        <dbReference type="Proteomes" id="UP001465153"/>
    </source>
</evidence>
<protein>
    <recommendedName>
        <fullName evidence="4">DUF4468 domain-containing protein</fullName>
    </recommendedName>
</protein>
<evidence type="ECO:0000256" key="1">
    <source>
        <dbReference type="SAM" id="SignalP"/>
    </source>
</evidence>
<sequence>MKYYRYKLIFLSPIIILMASCDSKFQNCKSLVTSINDPEIYQNISSWINDELEQKLENIEYETTAGVYPGDYKILNPKLSFDVLGMNPDYAAIRLVVNKREKNLKITNINYISIAEVSRRSILYKINSEVEYEKFEGEIEISKLSSDFAAYCYNSTK</sequence>
<dbReference type="PROSITE" id="PS51257">
    <property type="entry name" value="PROKAR_LIPOPROTEIN"/>
    <property type="match status" value="1"/>
</dbReference>
<name>A0ABQ0A4F1_9GAMM</name>
<evidence type="ECO:0008006" key="4">
    <source>
        <dbReference type="Google" id="ProtNLM"/>
    </source>
</evidence>
<feature type="signal peptide" evidence="1">
    <location>
        <begin position="1"/>
        <end position="19"/>
    </location>
</feature>
<evidence type="ECO:0000313" key="2">
    <source>
        <dbReference type="EMBL" id="GAA6166527.1"/>
    </source>
</evidence>
<feature type="chain" id="PRO_5047359093" description="DUF4468 domain-containing protein" evidence="1">
    <location>
        <begin position="20"/>
        <end position="157"/>
    </location>
</feature>
<accession>A0ABQ0A4F1</accession>
<reference evidence="2 3" key="1">
    <citation type="submission" date="2024-04" db="EMBL/GenBank/DDBJ databases">
        <title>Draft genome sequence of Sessilibacter corallicola NBRC 116591.</title>
        <authorList>
            <person name="Miyakawa T."/>
            <person name="Kusuya Y."/>
            <person name="Miura T."/>
        </authorList>
    </citation>
    <scope>NUCLEOTIDE SEQUENCE [LARGE SCALE GENOMIC DNA]</scope>
    <source>
        <strain evidence="2 3">KU-00831-HH</strain>
    </source>
</reference>
<dbReference type="RefSeq" id="WP_353301435.1">
    <property type="nucleotide sequence ID" value="NZ_BAABWN010000001.1"/>
</dbReference>